<name>A0A4R1RD42_HYDET</name>
<feature type="domain" description="LysM" evidence="1">
    <location>
        <begin position="510"/>
        <end position="554"/>
    </location>
</feature>
<protein>
    <submittedName>
        <fullName evidence="2">LysM domain-containing protein</fullName>
    </submittedName>
</protein>
<dbReference type="InterPro" id="IPR024300">
    <property type="entry name" value="SipL_SPOCS_dom"/>
</dbReference>
<dbReference type="InterPro" id="IPR018392">
    <property type="entry name" value="LysM"/>
</dbReference>
<dbReference type="InterPro" id="IPR036779">
    <property type="entry name" value="LysM_dom_sf"/>
</dbReference>
<evidence type="ECO:0000313" key="3">
    <source>
        <dbReference type="Proteomes" id="UP000295008"/>
    </source>
</evidence>
<organism evidence="2 3">
    <name type="scientific">Hydrogenispora ethanolica</name>
    <dbReference type="NCBI Taxonomy" id="1082276"/>
    <lineage>
        <taxon>Bacteria</taxon>
        <taxon>Bacillati</taxon>
        <taxon>Bacillota</taxon>
        <taxon>Hydrogenispora</taxon>
    </lineage>
</organism>
<dbReference type="PANTHER" id="PTHR33734">
    <property type="entry name" value="LYSM DOMAIN-CONTAINING GPI-ANCHORED PROTEIN 2"/>
    <property type="match status" value="1"/>
</dbReference>
<dbReference type="RefSeq" id="WP_132015282.1">
    <property type="nucleotide sequence ID" value="NZ_SLUN01000020.1"/>
</dbReference>
<evidence type="ECO:0000259" key="1">
    <source>
        <dbReference type="PROSITE" id="PS51782"/>
    </source>
</evidence>
<dbReference type="Pfam" id="PF12673">
    <property type="entry name" value="SipL"/>
    <property type="match status" value="1"/>
</dbReference>
<dbReference type="EMBL" id="SLUN01000020">
    <property type="protein sequence ID" value="TCL63758.1"/>
    <property type="molecule type" value="Genomic_DNA"/>
</dbReference>
<accession>A0A4R1RD42</accession>
<comment type="caution">
    <text evidence="2">The sequence shown here is derived from an EMBL/GenBank/DDBJ whole genome shotgun (WGS) entry which is preliminary data.</text>
</comment>
<proteinExistence type="predicted"/>
<sequence>MSLNCQYDVLSYPFYLRDQSRRISLETVLPLPENVPRIQGVVGGDLLAEPPRFVVGEDQITVSGKLHPYLVYIGKTDEEMYRGAGDEELSDEERGNLRAPREFGIGWRDEEEPIFEETIQFPGLRPEMMVDVDTVAAGCVFEKEGEDRVVARSQIEIRIHVASQKNAGILTGVTCVPADRFQAGKEQLLVEEIVGMRRERLNVQAPLLLPNLKPGLARIVRHSVRPTGLAWEVNRGKIMVKGFLDTSLIYVGSDDDGRPTEIFTNEWARNAGNGLAFETALDLEGAEEGMTVIPRVQVVRAELERSSQRELRANVRLEVEVKVSRTLTREMVVEVTSPANEVLDFQKYLLEMEEPLGESSGEVDLDLMVNLPFGQPGMDRLLGWRGSPGAVTVEAGEGKVMLEGMLNLQLFYVAETADETRLVMAEWGSASGNELPLAGMIDFAGLKPGALLRSYLSLENLNLEMTSERTLRLTGALRVRALGRTPRAIMVLRDCALVPPVDPATRPSMLFYVVQPGDTLWKIARRYQTTVEALSRSNQVMNPESLESGQKLLIPKHPMAAAQ</sequence>
<dbReference type="CDD" id="cd00118">
    <property type="entry name" value="LysM"/>
    <property type="match status" value="1"/>
</dbReference>
<dbReference type="GO" id="GO:0008932">
    <property type="term" value="F:lytic endotransglycosylase activity"/>
    <property type="evidence" value="ECO:0007669"/>
    <property type="project" value="TreeGrafter"/>
</dbReference>
<dbReference type="SMART" id="SM00257">
    <property type="entry name" value="LysM"/>
    <property type="match status" value="1"/>
</dbReference>
<dbReference type="SUPFAM" id="SSF54106">
    <property type="entry name" value="LysM domain"/>
    <property type="match status" value="1"/>
</dbReference>
<dbReference type="PROSITE" id="PS51782">
    <property type="entry name" value="LYSM"/>
    <property type="match status" value="1"/>
</dbReference>
<keyword evidence="3" id="KW-1185">Reference proteome</keyword>
<dbReference type="Gene3D" id="3.10.350.10">
    <property type="entry name" value="LysM domain"/>
    <property type="match status" value="1"/>
</dbReference>
<dbReference type="OrthoDB" id="9779340at2"/>
<dbReference type="Pfam" id="PF01476">
    <property type="entry name" value="LysM"/>
    <property type="match status" value="1"/>
</dbReference>
<dbReference type="PANTHER" id="PTHR33734:SF22">
    <property type="entry name" value="MEMBRANE-BOUND LYTIC MUREIN TRANSGLYCOSYLASE D"/>
    <property type="match status" value="1"/>
</dbReference>
<evidence type="ECO:0000313" key="2">
    <source>
        <dbReference type="EMBL" id="TCL63758.1"/>
    </source>
</evidence>
<dbReference type="AlphaFoldDB" id="A0A4R1RD42"/>
<reference evidence="2 3" key="1">
    <citation type="submission" date="2019-03" db="EMBL/GenBank/DDBJ databases">
        <title>Genomic Encyclopedia of Type Strains, Phase IV (KMG-IV): sequencing the most valuable type-strain genomes for metagenomic binning, comparative biology and taxonomic classification.</title>
        <authorList>
            <person name="Goeker M."/>
        </authorList>
    </citation>
    <scope>NUCLEOTIDE SEQUENCE [LARGE SCALE GENOMIC DNA]</scope>
    <source>
        <strain evidence="2 3">LX-B</strain>
    </source>
</reference>
<gene>
    <name evidence="2" type="ORF">EDC14_102043</name>
</gene>
<dbReference type="Proteomes" id="UP000295008">
    <property type="component" value="Unassembled WGS sequence"/>
</dbReference>